<protein>
    <submittedName>
        <fullName evidence="3">Chaperone protein</fullName>
    </submittedName>
</protein>
<keyword evidence="4" id="KW-1185">Reference proteome</keyword>
<keyword evidence="1" id="KW-0143">Chaperone</keyword>
<dbReference type="PATRIC" id="fig|1227456.3.peg.3872"/>
<accession>M0MTJ8</accession>
<dbReference type="InterPro" id="IPR050289">
    <property type="entry name" value="TorD/DmsD_chaperones"/>
</dbReference>
<dbReference type="AlphaFoldDB" id="M0MTJ8"/>
<reference evidence="3 4" key="1">
    <citation type="journal article" date="2014" name="PLoS Genet.">
        <title>Phylogenetically driven sequencing of extremely halophilic archaea reveals strategies for static and dynamic osmo-response.</title>
        <authorList>
            <person name="Becker E.A."/>
            <person name="Seitzer P.M."/>
            <person name="Tritt A."/>
            <person name="Larsen D."/>
            <person name="Krusor M."/>
            <person name="Yao A.I."/>
            <person name="Wu D."/>
            <person name="Madern D."/>
            <person name="Eisen J.A."/>
            <person name="Darling A.E."/>
            <person name="Facciotti M.T."/>
        </authorList>
    </citation>
    <scope>NUCLEOTIDE SEQUENCE [LARGE SCALE GENOMIC DNA]</scope>
    <source>
        <strain evidence="3 4">DSM 8989</strain>
    </source>
</reference>
<name>M0MTJ8_9EURY</name>
<evidence type="ECO:0000313" key="4">
    <source>
        <dbReference type="Proteomes" id="UP000011625"/>
    </source>
</evidence>
<comment type="caution">
    <text evidence="3">The sequence shown here is derived from an EMBL/GenBank/DDBJ whole genome shotgun (WGS) entry which is preliminary data.</text>
</comment>
<dbReference type="PANTHER" id="PTHR34227">
    <property type="entry name" value="CHAPERONE PROTEIN YCDY"/>
    <property type="match status" value="1"/>
</dbReference>
<dbReference type="InterPro" id="IPR020945">
    <property type="entry name" value="DMSO/NO3_reduct_chaperone"/>
</dbReference>
<dbReference type="EMBL" id="AOME01000087">
    <property type="protein sequence ID" value="EMA48668.1"/>
    <property type="molecule type" value="Genomic_DNA"/>
</dbReference>
<feature type="compositionally biased region" description="Acidic residues" evidence="2">
    <location>
        <begin position="9"/>
        <end position="22"/>
    </location>
</feature>
<feature type="region of interest" description="Disordered" evidence="2">
    <location>
        <begin position="1"/>
        <end position="23"/>
    </location>
</feature>
<dbReference type="STRING" id="1227456.C450_19064"/>
<dbReference type="PANTHER" id="PTHR34227:SF1">
    <property type="entry name" value="DIMETHYL SULFOXIDE REDUCTASE CHAPERONE-RELATED"/>
    <property type="match status" value="1"/>
</dbReference>
<evidence type="ECO:0000256" key="1">
    <source>
        <dbReference type="ARBA" id="ARBA00023186"/>
    </source>
</evidence>
<evidence type="ECO:0000313" key="3">
    <source>
        <dbReference type="EMBL" id="EMA48668.1"/>
    </source>
</evidence>
<sequence>MTTDVPAPEPDDPPLDREDLEPDAAARGTVYALLASAFEHPSESLHTALAEDDLREHLDDLLARTPLDVATETVGTDDDYNTFCARYNDLFVIGYSEYEDRTDGTLSTDEPPVPLYESAYRPEASWTDVNLDLARAYDYYGVRPASSNREHHDYLVLQLEFAGYLARREAVEDDPDAARARLDLLDRHLRILVEGVVERIDNEPNTGAYGRFARLLDEFTATDREELLEQLEGE</sequence>
<gene>
    <name evidence="3" type="ORF">C450_19064</name>
</gene>
<evidence type="ECO:0000256" key="2">
    <source>
        <dbReference type="SAM" id="MobiDB-lite"/>
    </source>
</evidence>
<dbReference type="InterPro" id="IPR036411">
    <property type="entry name" value="TorD-like_sf"/>
</dbReference>
<dbReference type="Pfam" id="PF02613">
    <property type="entry name" value="Nitrate_red_del"/>
    <property type="match status" value="1"/>
</dbReference>
<dbReference type="RefSeq" id="WP_005046207.1">
    <property type="nucleotide sequence ID" value="NZ_AOME01000087.1"/>
</dbReference>
<proteinExistence type="predicted"/>
<dbReference type="OrthoDB" id="226594at2157"/>
<dbReference type="Proteomes" id="UP000011625">
    <property type="component" value="Unassembled WGS sequence"/>
</dbReference>
<dbReference type="Gene3D" id="1.10.3480.10">
    <property type="entry name" value="TorD-like"/>
    <property type="match status" value="1"/>
</dbReference>
<organism evidence="3 4">
    <name type="scientific">Halococcus salifodinae DSM 8989</name>
    <dbReference type="NCBI Taxonomy" id="1227456"/>
    <lineage>
        <taxon>Archaea</taxon>
        <taxon>Methanobacteriati</taxon>
        <taxon>Methanobacteriota</taxon>
        <taxon>Stenosarchaea group</taxon>
        <taxon>Halobacteria</taxon>
        <taxon>Halobacteriales</taxon>
        <taxon>Halococcaceae</taxon>
        <taxon>Halococcus</taxon>
    </lineage>
</organism>
<dbReference type="SUPFAM" id="SSF89155">
    <property type="entry name" value="TorD-like"/>
    <property type="match status" value="1"/>
</dbReference>